<evidence type="ECO:0000313" key="1">
    <source>
        <dbReference type="EMBL" id="KAK9302622.1"/>
    </source>
</evidence>
<sequence>MDMNTFDQKRYCIEKIREKNVHEFEEESTNGSLNAVPSTLKFTFDSGNFKIQEKKVEIMNCFLKPCPIRFSPLETDYFRFKNVYQRVWLKPGSVFKLNILFIPDEDRDYNDILKICYFNDQTMQIKIYAEMTVKFSFPAVVNFGNVPLGRTVSYKIPIHSHAEKDFSFAIILFNGGSCVDVYPQRGHVKSKQKPVTIMVIYRPLRYISMNFQIRIFISDLCKAPHVIHFYAYTRPGLLRTVGCIFISNYGTKNRKIKGIFGKSGSSLSEK</sequence>
<keyword evidence="2" id="KW-1185">Reference proteome</keyword>
<dbReference type="AlphaFoldDB" id="A0AAW1A0B4"/>
<accession>A0AAW1A0B4</accession>
<protein>
    <submittedName>
        <fullName evidence="1">Uncharacterized protein</fullName>
    </submittedName>
</protein>
<dbReference type="GO" id="GO:0003341">
    <property type="term" value="P:cilium movement"/>
    <property type="evidence" value="ECO:0007669"/>
    <property type="project" value="InterPro"/>
</dbReference>
<reference evidence="1 2" key="1">
    <citation type="submission" date="2024-05" db="EMBL/GenBank/DDBJ databases">
        <title>The nuclear and mitochondrial genome assemblies of Tetragonisca angustula (Apidae: Meliponini), a tiny yet remarkable pollinator in the Neotropics.</title>
        <authorList>
            <person name="Ferrari R."/>
            <person name="Ricardo P.C."/>
            <person name="Dias F.C."/>
            <person name="Araujo N.S."/>
            <person name="Soares D.O."/>
            <person name="Zhou Q.-S."/>
            <person name="Zhu C.-D."/>
            <person name="Coutinho L."/>
            <person name="Airas M.C."/>
            <person name="Batista T.M."/>
        </authorList>
    </citation>
    <scope>NUCLEOTIDE SEQUENCE [LARGE SCALE GENOMIC DNA]</scope>
    <source>
        <strain evidence="1">ASF017062</strain>
        <tissue evidence="1">Abdomen</tissue>
    </source>
</reference>
<evidence type="ECO:0000313" key="2">
    <source>
        <dbReference type="Proteomes" id="UP001432146"/>
    </source>
</evidence>
<dbReference type="PANTHER" id="PTHR46500:SF1">
    <property type="entry name" value="CILIA- AND FLAGELLA-ASSOCIATED PROTEIN 221"/>
    <property type="match status" value="1"/>
</dbReference>
<dbReference type="GO" id="GO:0044458">
    <property type="term" value="P:motile cilium assembly"/>
    <property type="evidence" value="ECO:0007669"/>
    <property type="project" value="TreeGrafter"/>
</dbReference>
<name>A0AAW1A0B4_9HYME</name>
<gene>
    <name evidence="1" type="ORF">QLX08_005488</name>
</gene>
<dbReference type="Gene3D" id="2.60.40.10">
    <property type="entry name" value="Immunoglobulins"/>
    <property type="match status" value="1"/>
</dbReference>
<organism evidence="1 2">
    <name type="scientific">Tetragonisca angustula</name>
    <dbReference type="NCBI Taxonomy" id="166442"/>
    <lineage>
        <taxon>Eukaryota</taxon>
        <taxon>Metazoa</taxon>
        <taxon>Ecdysozoa</taxon>
        <taxon>Arthropoda</taxon>
        <taxon>Hexapoda</taxon>
        <taxon>Insecta</taxon>
        <taxon>Pterygota</taxon>
        <taxon>Neoptera</taxon>
        <taxon>Endopterygota</taxon>
        <taxon>Hymenoptera</taxon>
        <taxon>Apocrita</taxon>
        <taxon>Aculeata</taxon>
        <taxon>Apoidea</taxon>
        <taxon>Anthophila</taxon>
        <taxon>Apidae</taxon>
        <taxon>Tetragonisca</taxon>
    </lineage>
</organism>
<dbReference type="GO" id="GO:0097729">
    <property type="term" value="C:9+2 motile cilium"/>
    <property type="evidence" value="ECO:0007669"/>
    <property type="project" value="TreeGrafter"/>
</dbReference>
<dbReference type="PANTHER" id="PTHR46500">
    <property type="entry name" value="CILIA- AND FLAGELLA-ASSOCIATED PROTEIN 221"/>
    <property type="match status" value="1"/>
</dbReference>
<dbReference type="Proteomes" id="UP001432146">
    <property type="component" value="Unassembled WGS sequence"/>
</dbReference>
<dbReference type="EMBL" id="JAWNGG020000093">
    <property type="protein sequence ID" value="KAK9302622.1"/>
    <property type="molecule type" value="Genomic_DNA"/>
</dbReference>
<dbReference type="InterPro" id="IPR029676">
    <property type="entry name" value="CFAP221"/>
</dbReference>
<comment type="caution">
    <text evidence="1">The sequence shown here is derived from an EMBL/GenBank/DDBJ whole genome shotgun (WGS) entry which is preliminary data.</text>
</comment>
<dbReference type="InterPro" id="IPR013783">
    <property type="entry name" value="Ig-like_fold"/>
</dbReference>
<proteinExistence type="predicted"/>